<gene>
    <name evidence="2" type="ORF">ECRASSUSDP1_LOCUS18857</name>
</gene>
<feature type="transmembrane region" description="Helical" evidence="1">
    <location>
        <begin position="69"/>
        <end position="88"/>
    </location>
</feature>
<feature type="transmembrane region" description="Helical" evidence="1">
    <location>
        <begin position="93"/>
        <end position="110"/>
    </location>
</feature>
<accession>A0AAD1XQY0</accession>
<dbReference type="EMBL" id="CAMPGE010019113">
    <property type="protein sequence ID" value="CAI2377471.1"/>
    <property type="molecule type" value="Genomic_DNA"/>
</dbReference>
<dbReference type="AlphaFoldDB" id="A0AAD1XQY0"/>
<dbReference type="Proteomes" id="UP001295684">
    <property type="component" value="Unassembled WGS sequence"/>
</dbReference>
<keyword evidence="1" id="KW-0472">Membrane</keyword>
<name>A0AAD1XQY0_EUPCR</name>
<keyword evidence="3" id="KW-1185">Reference proteome</keyword>
<protein>
    <submittedName>
        <fullName evidence="2">Uncharacterized protein</fullName>
    </submittedName>
</protein>
<sequence>MAKIDDSFIKSVFCSNFLYSSEPLRSLRCFLYCDCLFCLLSSFILLLFLFSLLYFFTDLFDLDWGLVDRSLFLLLLFLCGSFSCLGLIRLFGSLLFGLFCFLSHIFIISIM</sequence>
<keyword evidence="1" id="KW-1133">Transmembrane helix</keyword>
<proteinExistence type="predicted"/>
<feature type="transmembrane region" description="Helical" evidence="1">
    <location>
        <begin position="29"/>
        <end position="57"/>
    </location>
</feature>
<evidence type="ECO:0000313" key="2">
    <source>
        <dbReference type="EMBL" id="CAI2377471.1"/>
    </source>
</evidence>
<keyword evidence="1" id="KW-0812">Transmembrane</keyword>
<evidence type="ECO:0000256" key="1">
    <source>
        <dbReference type="SAM" id="Phobius"/>
    </source>
</evidence>
<evidence type="ECO:0000313" key="3">
    <source>
        <dbReference type="Proteomes" id="UP001295684"/>
    </source>
</evidence>
<reference evidence="2" key="1">
    <citation type="submission" date="2023-07" db="EMBL/GenBank/DDBJ databases">
        <authorList>
            <consortium name="AG Swart"/>
            <person name="Singh M."/>
            <person name="Singh A."/>
            <person name="Seah K."/>
            <person name="Emmerich C."/>
        </authorList>
    </citation>
    <scope>NUCLEOTIDE SEQUENCE</scope>
    <source>
        <strain evidence="2">DP1</strain>
    </source>
</reference>
<organism evidence="2 3">
    <name type="scientific">Euplotes crassus</name>
    <dbReference type="NCBI Taxonomy" id="5936"/>
    <lineage>
        <taxon>Eukaryota</taxon>
        <taxon>Sar</taxon>
        <taxon>Alveolata</taxon>
        <taxon>Ciliophora</taxon>
        <taxon>Intramacronucleata</taxon>
        <taxon>Spirotrichea</taxon>
        <taxon>Hypotrichia</taxon>
        <taxon>Euplotida</taxon>
        <taxon>Euplotidae</taxon>
        <taxon>Moneuplotes</taxon>
    </lineage>
</organism>
<comment type="caution">
    <text evidence="2">The sequence shown here is derived from an EMBL/GenBank/DDBJ whole genome shotgun (WGS) entry which is preliminary data.</text>
</comment>